<dbReference type="PANTHER" id="PTHR42037">
    <property type="match status" value="1"/>
</dbReference>
<dbReference type="EMBL" id="SAEB01000003">
    <property type="protein sequence ID" value="RVD88928.1"/>
    <property type="molecule type" value="Genomic_DNA"/>
</dbReference>
<dbReference type="OrthoDB" id="3251507at2759"/>
<evidence type="ECO:0000313" key="3">
    <source>
        <dbReference type="Proteomes" id="UP000283090"/>
    </source>
</evidence>
<evidence type="ECO:0000313" key="2">
    <source>
        <dbReference type="EMBL" id="RVD88928.1"/>
    </source>
</evidence>
<accession>A0A437ACW9</accession>
<organism evidence="2 3">
    <name type="scientific">Arthrobotrys flagrans</name>
    <name type="common">Nematode-trapping fungus</name>
    <name type="synonym">Trichothecium flagrans</name>
    <dbReference type="NCBI Taxonomy" id="97331"/>
    <lineage>
        <taxon>Eukaryota</taxon>
        <taxon>Fungi</taxon>
        <taxon>Dikarya</taxon>
        <taxon>Ascomycota</taxon>
        <taxon>Pezizomycotina</taxon>
        <taxon>Orbiliomycetes</taxon>
        <taxon>Orbiliales</taxon>
        <taxon>Orbiliaceae</taxon>
        <taxon>Arthrobotrys</taxon>
    </lineage>
</organism>
<dbReference type="VEuPathDB" id="FungiDB:DFL_003092"/>
<dbReference type="InterPro" id="IPR027796">
    <property type="entry name" value="OTT_1508_deam-like"/>
</dbReference>
<dbReference type="PANTHER" id="PTHR42037:SF1">
    <property type="match status" value="1"/>
</dbReference>
<evidence type="ECO:0000256" key="1">
    <source>
        <dbReference type="SAM" id="MobiDB-lite"/>
    </source>
</evidence>
<name>A0A437ACW9_ARTFL</name>
<comment type="caution">
    <text evidence="2">The sequence shown here is derived from an EMBL/GenBank/DDBJ whole genome shotgun (WGS) entry which is preliminary data.</text>
</comment>
<gene>
    <name evidence="2" type="ORF">DFL_003092</name>
</gene>
<feature type="compositionally biased region" description="Basic residues" evidence="1">
    <location>
        <begin position="44"/>
        <end position="53"/>
    </location>
</feature>
<protein>
    <submittedName>
        <fullName evidence="2">Uncharacterized protein</fullName>
    </submittedName>
</protein>
<proteinExistence type="predicted"/>
<dbReference type="Proteomes" id="UP000283090">
    <property type="component" value="Unassembled WGS sequence"/>
</dbReference>
<dbReference type="AlphaFoldDB" id="A0A437ACW9"/>
<keyword evidence="3" id="KW-1185">Reference proteome</keyword>
<feature type="region of interest" description="Disordered" evidence="1">
    <location>
        <begin position="1"/>
        <end position="65"/>
    </location>
</feature>
<feature type="compositionally biased region" description="Low complexity" evidence="1">
    <location>
        <begin position="9"/>
        <end position="19"/>
    </location>
</feature>
<dbReference type="STRING" id="97331.A0A437ACW9"/>
<dbReference type="RefSeq" id="XP_067494472.1">
    <property type="nucleotide sequence ID" value="XM_067631980.1"/>
</dbReference>
<dbReference type="GeneID" id="93585403"/>
<reference evidence="2 3" key="1">
    <citation type="submission" date="2019-01" db="EMBL/GenBank/DDBJ databases">
        <title>Intercellular communication is required for trap formation in the nematode-trapping fungus Duddingtonia flagrans.</title>
        <authorList>
            <person name="Youssar L."/>
            <person name="Wernet V."/>
            <person name="Hensel N."/>
            <person name="Hildebrandt H.-G."/>
            <person name="Fischer R."/>
        </authorList>
    </citation>
    <scope>NUCLEOTIDE SEQUENCE [LARGE SCALE GENOMIC DNA]</scope>
    <source>
        <strain evidence="2 3">CBS H-5679</strain>
    </source>
</reference>
<dbReference type="Pfam" id="PF14441">
    <property type="entry name" value="OTT_1508_deam"/>
    <property type="match status" value="1"/>
</dbReference>
<sequence>MGKGKKRPQISSPQSSCPCAETTSPQDPPSLGARKPPDSPIDRKVKKKRKRRSSGVSSDVVSYPAPDVCPPQVSPKLWRRFYEPLVLLVAYGKSQGPHFKSIDREYRWSDDNEDIRRRFLDQLAYVCDYERGGDTVTAIAIEDGPQLKYWIAGNTNKGPKFEPHISKILNNLEKVFGASDEDISALRSQISDRVIDFCSARLKSYRSQLHSMAQACLKELRMEDTEDAQALKIWLTSLCDQDLDLKALSRLCYDARSSKELVSVTRRAEETKRRQNCPSGGKYGQIRHLIGRLGSHIKAAGVLVEAGRHHPQLFLEYSVEVAACHSKFEPPDYCNKSSINGIINRMVNDPSRCKYYQNEIHARDLKFNQKLQSNIEKTYKDPTFKLKVHAEIILHDLFYRNNLQYLKGLRYIGVSKPSCFLCYRYLQAHTGMAVQTSGCSNNLYLGWQPPYIQDASPSSLKDQEGILNKMNQEIRKFVLDKIVPGYRGLKPHPDSTTGIETPLSVRKATPISHSQSVPVQAVPSESFQNIDFLPPKPLGFDSIDAADELSGHFGGGVPLESSDQYFYNSDDGGVSLFA</sequence>